<sequence length="399" mass="44228">MARAWVYDRTKDKAYVEAVKKAKATKRTPPARWMVRYYNPSGKIKSGGTFKKKPDAEKKQTEIENSLHEGSYRNPHDAKVTVAEMAEKWLSTRTDIKRSTWWKYRGLLDAHVLPRWGELPISAVYSEDVAVWVAELQKPRDEGGANLGASQTRHAYGVLSMVLEWCVPRRLPANPARGVPLPKPSEAEHVYLDHRQVEALANAAGSLRTKYGQIAAAASINRPLILLLAYTGLRFNEAAALRVGRVDLDRRRIRIVTAFAEVEGKLVEQSPKTGKSRTVPIPASLVAELLPLVRGRAESDLLFTTKRGSEVRLRNWRNREFGKAVKAAGLDGLGLTPHKLRHTAASLAIAAGADVKVVQAMLGHATATMTLDRYGHLFPDRLDEVAEAMDAARLRVLAA</sequence>
<dbReference type="Proteomes" id="UP000584931">
    <property type="component" value="Unassembled WGS sequence"/>
</dbReference>
<dbReference type="GO" id="GO:0003677">
    <property type="term" value="F:DNA binding"/>
    <property type="evidence" value="ECO:0007669"/>
    <property type="project" value="UniProtKB-UniRule"/>
</dbReference>
<dbReference type="InterPro" id="IPR013762">
    <property type="entry name" value="Integrase-like_cat_sf"/>
</dbReference>
<dbReference type="GO" id="GO:0015074">
    <property type="term" value="P:DNA integration"/>
    <property type="evidence" value="ECO:0007669"/>
    <property type="project" value="UniProtKB-KW"/>
</dbReference>
<feature type="domain" description="Core-binding (CB)" evidence="7">
    <location>
        <begin position="80"/>
        <end position="167"/>
    </location>
</feature>
<dbReference type="PANTHER" id="PTHR30349:SF64">
    <property type="entry name" value="PROPHAGE INTEGRASE INTD-RELATED"/>
    <property type="match status" value="1"/>
</dbReference>
<dbReference type="AlphaFoldDB" id="A0A7Y9XDK4"/>
<evidence type="ECO:0000313" key="8">
    <source>
        <dbReference type="EMBL" id="NYH52588.1"/>
    </source>
</evidence>
<dbReference type="InterPro" id="IPR011010">
    <property type="entry name" value="DNA_brk_join_enz"/>
</dbReference>
<feature type="domain" description="Tyr recombinase" evidence="6">
    <location>
        <begin position="187"/>
        <end position="387"/>
    </location>
</feature>
<evidence type="ECO:0000259" key="6">
    <source>
        <dbReference type="PROSITE" id="PS51898"/>
    </source>
</evidence>
<accession>A0A7Y9XDK4</accession>
<organism evidence="8 9">
    <name type="scientific">Nocardiopsis sinuspersici</name>
    <dbReference type="NCBI Taxonomy" id="501010"/>
    <lineage>
        <taxon>Bacteria</taxon>
        <taxon>Bacillati</taxon>
        <taxon>Actinomycetota</taxon>
        <taxon>Actinomycetes</taxon>
        <taxon>Streptosporangiales</taxon>
        <taxon>Nocardiopsidaceae</taxon>
        <taxon>Nocardiopsis</taxon>
    </lineage>
</organism>
<dbReference type="PANTHER" id="PTHR30349">
    <property type="entry name" value="PHAGE INTEGRASE-RELATED"/>
    <property type="match status" value="1"/>
</dbReference>
<dbReference type="RefSeq" id="WP_179809949.1">
    <property type="nucleotide sequence ID" value="NZ_JACCHL010000001.1"/>
</dbReference>
<protein>
    <submittedName>
        <fullName evidence="8">Integrase</fullName>
    </submittedName>
</protein>
<dbReference type="Gene3D" id="1.10.150.130">
    <property type="match status" value="1"/>
</dbReference>
<dbReference type="InterPro" id="IPR050090">
    <property type="entry name" value="Tyrosine_recombinase_XerCD"/>
</dbReference>
<evidence type="ECO:0000313" key="9">
    <source>
        <dbReference type="Proteomes" id="UP000584931"/>
    </source>
</evidence>
<comment type="caution">
    <text evidence="8">The sequence shown here is derived from an EMBL/GenBank/DDBJ whole genome shotgun (WGS) entry which is preliminary data.</text>
</comment>
<keyword evidence="3" id="KW-0233">DNA recombination</keyword>
<dbReference type="InterPro" id="IPR044068">
    <property type="entry name" value="CB"/>
</dbReference>
<feature type="compositionally biased region" description="Basic and acidic residues" evidence="5">
    <location>
        <begin position="52"/>
        <end position="71"/>
    </location>
</feature>
<evidence type="ECO:0000256" key="2">
    <source>
        <dbReference type="ARBA" id="ARBA00023125"/>
    </source>
</evidence>
<dbReference type="InterPro" id="IPR010998">
    <property type="entry name" value="Integrase_recombinase_N"/>
</dbReference>
<dbReference type="SUPFAM" id="SSF56349">
    <property type="entry name" value="DNA breaking-rejoining enzymes"/>
    <property type="match status" value="1"/>
</dbReference>
<evidence type="ECO:0000256" key="1">
    <source>
        <dbReference type="ARBA" id="ARBA00008857"/>
    </source>
</evidence>
<comment type="similarity">
    <text evidence="1">Belongs to the 'phage' integrase family.</text>
</comment>
<name>A0A7Y9XDK4_9ACTN</name>
<evidence type="ECO:0000256" key="3">
    <source>
        <dbReference type="ARBA" id="ARBA00023172"/>
    </source>
</evidence>
<dbReference type="CDD" id="cd01189">
    <property type="entry name" value="INT_ICEBs1_C_like"/>
    <property type="match status" value="1"/>
</dbReference>
<evidence type="ECO:0000256" key="4">
    <source>
        <dbReference type="PROSITE-ProRule" id="PRU01248"/>
    </source>
</evidence>
<dbReference type="Gene3D" id="1.10.443.10">
    <property type="entry name" value="Intergrase catalytic core"/>
    <property type="match status" value="1"/>
</dbReference>
<dbReference type="PROSITE" id="PS51898">
    <property type="entry name" value="TYR_RECOMBINASE"/>
    <property type="match status" value="1"/>
</dbReference>
<gene>
    <name evidence="8" type="ORF">HNR06_002177</name>
</gene>
<evidence type="ECO:0000259" key="7">
    <source>
        <dbReference type="PROSITE" id="PS51900"/>
    </source>
</evidence>
<dbReference type="EMBL" id="JACCHL010000001">
    <property type="protein sequence ID" value="NYH52588.1"/>
    <property type="molecule type" value="Genomic_DNA"/>
</dbReference>
<evidence type="ECO:0000256" key="5">
    <source>
        <dbReference type="SAM" id="MobiDB-lite"/>
    </source>
</evidence>
<proteinExistence type="inferred from homology"/>
<reference evidence="8 9" key="1">
    <citation type="submission" date="2020-07" db="EMBL/GenBank/DDBJ databases">
        <title>Sequencing the genomes of 1000 actinobacteria strains.</title>
        <authorList>
            <person name="Klenk H.-P."/>
        </authorList>
    </citation>
    <scope>NUCLEOTIDE SEQUENCE [LARGE SCALE GENOMIC DNA]</scope>
    <source>
        <strain evidence="8 9">DSM 45278</strain>
    </source>
</reference>
<feature type="region of interest" description="Disordered" evidence="5">
    <location>
        <begin position="46"/>
        <end position="71"/>
    </location>
</feature>
<dbReference type="PROSITE" id="PS51900">
    <property type="entry name" value="CB"/>
    <property type="match status" value="1"/>
</dbReference>
<dbReference type="GO" id="GO:0006310">
    <property type="term" value="P:DNA recombination"/>
    <property type="evidence" value="ECO:0007669"/>
    <property type="project" value="UniProtKB-KW"/>
</dbReference>
<dbReference type="InterPro" id="IPR002104">
    <property type="entry name" value="Integrase_catalytic"/>
</dbReference>
<dbReference type="Pfam" id="PF00589">
    <property type="entry name" value="Phage_integrase"/>
    <property type="match status" value="1"/>
</dbReference>
<keyword evidence="2 4" id="KW-0238">DNA-binding</keyword>